<organism evidence="2 3">
    <name type="scientific">Hordeum vulgare subsp. vulgare</name>
    <name type="common">Domesticated barley</name>
    <dbReference type="NCBI Taxonomy" id="112509"/>
    <lineage>
        <taxon>Eukaryota</taxon>
        <taxon>Viridiplantae</taxon>
        <taxon>Streptophyta</taxon>
        <taxon>Embryophyta</taxon>
        <taxon>Tracheophyta</taxon>
        <taxon>Spermatophyta</taxon>
        <taxon>Magnoliopsida</taxon>
        <taxon>Liliopsida</taxon>
        <taxon>Poales</taxon>
        <taxon>Poaceae</taxon>
        <taxon>BOP clade</taxon>
        <taxon>Pooideae</taxon>
        <taxon>Triticodae</taxon>
        <taxon>Triticeae</taxon>
        <taxon>Hordeinae</taxon>
        <taxon>Hordeum</taxon>
    </lineage>
</organism>
<dbReference type="Gramene" id="HORVU.MOREX.r2.5HG0373240.1">
    <property type="protein sequence ID" value="HORVU.MOREX.r2.5HG0373240.1"/>
    <property type="gene ID" value="HORVU.MOREX.r2.5HG0373240"/>
</dbReference>
<dbReference type="AlphaFoldDB" id="A0A8I6Y6V1"/>
<evidence type="ECO:0000313" key="3">
    <source>
        <dbReference type="Proteomes" id="UP000011116"/>
    </source>
</evidence>
<accession>A0A8I6Y6V1</accession>
<feature type="domain" description="Reverse transcriptase" evidence="1">
    <location>
        <begin position="150"/>
        <end position="412"/>
    </location>
</feature>
<reference evidence="2" key="2">
    <citation type="submission" date="2020-10" db="EMBL/GenBank/DDBJ databases">
        <authorList>
            <person name="Scholz U."/>
            <person name="Mascher M."/>
            <person name="Fiebig A."/>
        </authorList>
    </citation>
    <scope>NUCLEOTIDE SEQUENCE [LARGE SCALE GENOMIC DNA]</scope>
    <source>
        <strain evidence="2">cv. Morex</strain>
    </source>
</reference>
<dbReference type="PANTHER" id="PTHR33116">
    <property type="entry name" value="REVERSE TRANSCRIPTASE ZINC-BINDING DOMAIN-CONTAINING PROTEIN-RELATED-RELATED"/>
    <property type="match status" value="1"/>
</dbReference>
<sequence>MEAVDGMMRGLWLTEKERRGVKIRVQVKERGKTLVAQAVGKVMSEKLSHPDAIRLSLGRVWCPIKGIECKEVGENLFVFTFNQESGERMALEDGPCMFEKDLVVVEDHDPGKRPEDYEFNEIPIWVGIFSLPLGMMNADSAEEIRSIIGSFLEADVGADGVAMGKFLRVKIRMNIDKPIMRGFMLDDADHGGRQKQKKKMNIDGGGEEEDGAWYRLPPTQDQGKEGYAAIKADMRKAYYRVEWRFLEAMLLRLGFGPGVVQLIMRCVTTMRYQIKVNGDLTEQFRPIRGLRQGDPMSSYLFVICTEGLSALLQEAEGAGRLSGVKICNTAPTVSHLFFADDFVLLMKVEQREAEVLKDILDLYERCSGQCINKEKSVVMFSPNTKEDVRTIVKDTLGIQSETWNDKYLGLPVHVGRSRRNAFAFIKGVVAGRVYGPKEKLIAKAGKETLVKAVARAIPTYAMSCFYLTKTFCEELSSLLGKY</sequence>
<dbReference type="InterPro" id="IPR043502">
    <property type="entry name" value="DNA/RNA_pol_sf"/>
</dbReference>
<dbReference type="Pfam" id="PF00078">
    <property type="entry name" value="RVT_1"/>
    <property type="match status" value="1"/>
</dbReference>
<name>A0A8I6Y6V1_HORVV</name>
<dbReference type="InterPro" id="IPR000477">
    <property type="entry name" value="RT_dom"/>
</dbReference>
<reference evidence="2" key="3">
    <citation type="submission" date="2022-01" db="UniProtKB">
        <authorList>
            <consortium name="EnsemblPlants"/>
        </authorList>
    </citation>
    <scope>IDENTIFICATION</scope>
    <source>
        <strain evidence="2">subsp. vulgare</strain>
    </source>
</reference>
<dbReference type="Proteomes" id="UP000011116">
    <property type="component" value="Chromosome 5H"/>
</dbReference>
<keyword evidence="3" id="KW-1185">Reference proteome</keyword>
<protein>
    <recommendedName>
        <fullName evidence="1">Reverse transcriptase domain-containing protein</fullName>
    </recommendedName>
</protein>
<dbReference type="Gramene" id="HORVU.MOREX.r3.5HG0450600.1">
    <property type="protein sequence ID" value="HORVU.MOREX.r3.5HG0450600.1"/>
    <property type="gene ID" value="HORVU.MOREX.r3.5HG0450600"/>
</dbReference>
<dbReference type="PANTHER" id="PTHR33116:SF86">
    <property type="entry name" value="REVERSE TRANSCRIPTASE DOMAIN-CONTAINING PROTEIN"/>
    <property type="match status" value="1"/>
</dbReference>
<dbReference type="SUPFAM" id="SSF56672">
    <property type="entry name" value="DNA/RNA polymerases"/>
    <property type="match status" value="1"/>
</dbReference>
<dbReference type="PROSITE" id="PS50878">
    <property type="entry name" value="RT_POL"/>
    <property type="match status" value="1"/>
</dbReference>
<proteinExistence type="predicted"/>
<evidence type="ECO:0000313" key="2">
    <source>
        <dbReference type="EnsemblPlants" id="HORVU.MOREX.r3.5HG0450600.1"/>
    </source>
</evidence>
<reference evidence="3" key="1">
    <citation type="journal article" date="2012" name="Nature">
        <title>A physical, genetic and functional sequence assembly of the barley genome.</title>
        <authorList>
            <consortium name="The International Barley Genome Sequencing Consortium"/>
            <person name="Mayer K.F."/>
            <person name="Waugh R."/>
            <person name="Brown J.W."/>
            <person name="Schulman A."/>
            <person name="Langridge P."/>
            <person name="Platzer M."/>
            <person name="Fincher G.B."/>
            <person name="Muehlbauer G.J."/>
            <person name="Sato K."/>
            <person name="Close T.J."/>
            <person name="Wise R.P."/>
            <person name="Stein N."/>
        </authorList>
    </citation>
    <scope>NUCLEOTIDE SEQUENCE [LARGE SCALE GENOMIC DNA]</scope>
    <source>
        <strain evidence="3">cv. Morex</strain>
    </source>
</reference>
<evidence type="ECO:0000259" key="1">
    <source>
        <dbReference type="PROSITE" id="PS50878"/>
    </source>
</evidence>
<dbReference type="SMR" id="A0A8I6Y6V1"/>
<dbReference type="EnsemblPlants" id="HORVU.MOREX.r3.5HG0450600.1">
    <property type="protein sequence ID" value="HORVU.MOREX.r3.5HG0450600.1"/>
    <property type="gene ID" value="HORVU.MOREX.r3.5HG0450600"/>
</dbReference>